<protein>
    <submittedName>
        <fullName evidence="4">DNA internalization-related competence protein ComEC/Rec2</fullName>
    </submittedName>
</protein>
<dbReference type="AlphaFoldDB" id="A0A6J4SVY6"/>
<organism evidence="4">
    <name type="scientific">uncultured Sphingomonas sp</name>
    <dbReference type="NCBI Taxonomy" id="158754"/>
    <lineage>
        <taxon>Bacteria</taxon>
        <taxon>Pseudomonadati</taxon>
        <taxon>Pseudomonadota</taxon>
        <taxon>Alphaproteobacteria</taxon>
        <taxon>Sphingomonadales</taxon>
        <taxon>Sphingomonadaceae</taxon>
        <taxon>Sphingomonas</taxon>
        <taxon>environmental samples</taxon>
    </lineage>
</organism>
<name>A0A6J4SVY6_9SPHN</name>
<feature type="transmembrane region" description="Helical" evidence="2">
    <location>
        <begin position="150"/>
        <end position="166"/>
    </location>
</feature>
<keyword evidence="2" id="KW-0472">Membrane</keyword>
<feature type="transmembrane region" description="Helical" evidence="2">
    <location>
        <begin position="57"/>
        <end position="77"/>
    </location>
</feature>
<reference evidence="4" key="1">
    <citation type="submission" date="2020-02" db="EMBL/GenBank/DDBJ databases">
        <authorList>
            <person name="Meier V. D."/>
        </authorList>
    </citation>
    <scope>NUCLEOTIDE SEQUENCE</scope>
    <source>
        <strain evidence="4">AVDCRST_MAG62</strain>
    </source>
</reference>
<accession>A0A6J4SVY6</accession>
<evidence type="ECO:0000256" key="1">
    <source>
        <dbReference type="SAM" id="MobiDB-lite"/>
    </source>
</evidence>
<feature type="domain" description="ComEC/Rec2-related protein" evidence="3">
    <location>
        <begin position="7"/>
        <end position="147"/>
    </location>
</feature>
<proteinExistence type="predicted"/>
<dbReference type="InterPro" id="IPR004477">
    <property type="entry name" value="ComEC_N"/>
</dbReference>
<gene>
    <name evidence="4" type="ORF">AVDCRST_MAG62-294</name>
</gene>
<keyword evidence="2" id="KW-0812">Transmembrane</keyword>
<feature type="transmembrane region" description="Helical" evidence="2">
    <location>
        <begin position="84"/>
        <end position="106"/>
    </location>
</feature>
<sequence length="366" mass="39269">MTSIVTLYSLPWFKRHFQKRDDGWALGLARSLGVMVLTGLVVEVALLPFALYHFHRAGLYGVVANLVAIPLTTFVIMPLEAGALLLDAVGLGGPLWALCGLALGWLLDLAHGVAGAKGATALLPAVPRWAFGLMVAGGLWLCLWNSRARLCGLAPLVIGAMAAAMAPRPDLLLTGDGRHLAVVGEDGTPFLLRGRAGDFVRDMFGENSGFDGEPLELERGRGVSCSRDACAMVFERGDRPWRVLAIRSKERLEWADLTRACREADIVVAERRLPQGCTPRWLKLDRTAFARTGGLTIVLGDEPVVATVAERLGEHRWGQRGQQPSGPGFRGPSVLSRSDYPAARSAAASAYLVDQTASSLPPGSMK</sequence>
<keyword evidence="2" id="KW-1133">Transmembrane helix</keyword>
<feature type="transmembrane region" description="Helical" evidence="2">
    <location>
        <begin position="24"/>
        <end position="51"/>
    </location>
</feature>
<feature type="transmembrane region" description="Helical" evidence="2">
    <location>
        <begin position="126"/>
        <end position="143"/>
    </location>
</feature>
<evidence type="ECO:0000256" key="2">
    <source>
        <dbReference type="SAM" id="Phobius"/>
    </source>
</evidence>
<evidence type="ECO:0000259" key="3">
    <source>
        <dbReference type="Pfam" id="PF03772"/>
    </source>
</evidence>
<dbReference type="Pfam" id="PF03772">
    <property type="entry name" value="Competence"/>
    <property type="match status" value="1"/>
</dbReference>
<evidence type="ECO:0000313" key="4">
    <source>
        <dbReference type="EMBL" id="CAA9507035.1"/>
    </source>
</evidence>
<dbReference type="EMBL" id="CADCWB010000039">
    <property type="protein sequence ID" value="CAA9507035.1"/>
    <property type="molecule type" value="Genomic_DNA"/>
</dbReference>
<feature type="region of interest" description="Disordered" evidence="1">
    <location>
        <begin position="315"/>
        <end position="337"/>
    </location>
</feature>